<reference evidence="2" key="1">
    <citation type="submission" date="2013-12" db="EMBL/GenBank/DDBJ databases">
        <title>The Genome Sequence of Aphanomyces invadans NJM9701.</title>
        <authorList>
            <consortium name="The Broad Institute Genomics Platform"/>
            <person name="Russ C."/>
            <person name="Tyler B."/>
            <person name="van West P."/>
            <person name="Dieguez-Uribeondo J."/>
            <person name="Young S.K."/>
            <person name="Zeng Q."/>
            <person name="Gargeya S."/>
            <person name="Fitzgerald M."/>
            <person name="Abouelleil A."/>
            <person name="Alvarado L."/>
            <person name="Chapman S.B."/>
            <person name="Gainer-Dewar J."/>
            <person name="Goldberg J."/>
            <person name="Griggs A."/>
            <person name="Gujja S."/>
            <person name="Hansen M."/>
            <person name="Howarth C."/>
            <person name="Imamovic A."/>
            <person name="Ireland A."/>
            <person name="Larimer J."/>
            <person name="McCowan C."/>
            <person name="Murphy C."/>
            <person name="Pearson M."/>
            <person name="Poon T.W."/>
            <person name="Priest M."/>
            <person name="Roberts A."/>
            <person name="Saif S."/>
            <person name="Shea T."/>
            <person name="Sykes S."/>
            <person name="Wortman J."/>
            <person name="Nusbaum C."/>
            <person name="Birren B."/>
        </authorList>
    </citation>
    <scope>NUCLEOTIDE SEQUENCE [LARGE SCALE GENOMIC DNA]</scope>
    <source>
        <strain evidence="2">NJM9701</strain>
    </source>
</reference>
<dbReference type="GeneID" id="20083051"/>
<dbReference type="EMBL" id="KI913961">
    <property type="protein sequence ID" value="ETW02502.1"/>
    <property type="molecule type" value="Genomic_DNA"/>
</dbReference>
<evidence type="ECO:0000256" key="1">
    <source>
        <dbReference type="SAM" id="MobiDB-lite"/>
    </source>
</evidence>
<gene>
    <name evidence="2" type="ORF">H310_06001</name>
</gene>
<feature type="compositionally biased region" description="Polar residues" evidence="1">
    <location>
        <begin position="7"/>
        <end position="16"/>
    </location>
</feature>
<dbReference type="AlphaFoldDB" id="A0A024U9F2"/>
<name>A0A024U9F2_9STRA</name>
<feature type="compositionally biased region" description="Basic and acidic residues" evidence="1">
    <location>
        <begin position="107"/>
        <end position="118"/>
    </location>
</feature>
<dbReference type="RefSeq" id="XP_008869107.1">
    <property type="nucleotide sequence ID" value="XM_008870885.1"/>
</dbReference>
<proteinExistence type="predicted"/>
<evidence type="ECO:0000313" key="2">
    <source>
        <dbReference type="EMBL" id="ETW02502.1"/>
    </source>
</evidence>
<dbReference type="VEuPathDB" id="FungiDB:H310_06001"/>
<sequence>MDELSPSVESNHQLPHQTKPKRLLQVLRQLCTHGSRHHRRIGQGEATKDLAIASTVKVAERQRGRRWGGSQHRKCRDVVWGKSRTINLARGSRSKRTCRRSSQWKAKVKEELPARRSTSELQGSAEHDDASREDFISPLTAFDTNTYHCIGRHPARHLQR</sequence>
<feature type="region of interest" description="Disordered" evidence="1">
    <location>
        <begin position="1"/>
        <end position="21"/>
    </location>
</feature>
<organism evidence="2">
    <name type="scientific">Aphanomyces invadans</name>
    <dbReference type="NCBI Taxonomy" id="157072"/>
    <lineage>
        <taxon>Eukaryota</taxon>
        <taxon>Sar</taxon>
        <taxon>Stramenopiles</taxon>
        <taxon>Oomycota</taxon>
        <taxon>Saprolegniomycetes</taxon>
        <taxon>Saprolegniales</taxon>
        <taxon>Verrucalvaceae</taxon>
        <taxon>Aphanomyces</taxon>
    </lineage>
</organism>
<accession>A0A024U9F2</accession>
<protein>
    <submittedName>
        <fullName evidence="2">Uncharacterized protein</fullName>
    </submittedName>
</protein>
<feature type="region of interest" description="Disordered" evidence="1">
    <location>
        <begin position="90"/>
        <end position="132"/>
    </location>
</feature>